<keyword evidence="6" id="KW-0444">Lipid biosynthesis</keyword>
<dbReference type="RefSeq" id="XP_028880274.1">
    <property type="nucleotide sequence ID" value="XM_029028571.1"/>
</dbReference>
<keyword evidence="22" id="KW-1185">Reference proteome</keyword>
<comment type="caution">
    <text evidence="21">The sequence shown here is derived from an EMBL/GenBank/DDBJ whole genome shotgun (WGS) entry which is preliminary data.</text>
</comment>
<evidence type="ECO:0000256" key="10">
    <source>
        <dbReference type="ARBA" id="ARBA00023002"/>
    </source>
</evidence>
<evidence type="ECO:0000259" key="20">
    <source>
        <dbReference type="Pfam" id="PF00248"/>
    </source>
</evidence>
<keyword evidence="8" id="KW-0276">Fatty acid metabolism</keyword>
<evidence type="ECO:0000256" key="17">
    <source>
        <dbReference type="PIRSR" id="PIRSR000097-1"/>
    </source>
</evidence>
<dbReference type="STRING" id="67003.A0A1X0NNX8"/>
<dbReference type="EMBL" id="NBCO01000030">
    <property type="protein sequence ID" value="ORC86208.1"/>
    <property type="molecule type" value="Genomic_DNA"/>
</dbReference>
<dbReference type="PANTHER" id="PTHR43827:SF3">
    <property type="entry name" value="NADP-DEPENDENT OXIDOREDUCTASE DOMAIN-CONTAINING PROTEIN"/>
    <property type="match status" value="1"/>
</dbReference>
<comment type="function">
    <text evidence="14">Catalyzes the NADP-dependent formation of prostaglandin F2-alpha from prostaglandin H2. Also has aldo/ketoreductase activity towards the synthetic substrates 9,10-phenanthrenequinone and p-nitrobenzaldehyde.</text>
</comment>
<feature type="site" description="Lowers pKa of active site Tyr" evidence="19">
    <location>
        <position position="77"/>
    </location>
</feature>
<keyword evidence="5" id="KW-0644">Prostaglandin metabolism</keyword>
<name>A0A1X0NNX8_9TRYP</name>
<dbReference type="Proteomes" id="UP000192257">
    <property type="component" value="Unassembled WGS sequence"/>
</dbReference>
<evidence type="ECO:0000256" key="14">
    <source>
        <dbReference type="ARBA" id="ARBA00056155"/>
    </source>
</evidence>
<evidence type="ECO:0000256" key="1">
    <source>
        <dbReference type="ARBA" id="ARBA00004496"/>
    </source>
</evidence>
<dbReference type="InterPro" id="IPR020471">
    <property type="entry name" value="AKR"/>
</dbReference>
<proteinExistence type="inferred from homology"/>
<dbReference type="FunFam" id="3.20.20.100:FF:000015">
    <property type="entry name" value="Oxidoreductase, aldo/keto reductase family"/>
    <property type="match status" value="1"/>
</dbReference>
<dbReference type="Gene3D" id="3.20.20.100">
    <property type="entry name" value="NADP-dependent oxidoreductase domain"/>
    <property type="match status" value="1"/>
</dbReference>
<dbReference type="Pfam" id="PF00248">
    <property type="entry name" value="Aldo_ket_red"/>
    <property type="match status" value="1"/>
</dbReference>
<feature type="active site" description="Proton donor" evidence="17">
    <location>
        <position position="52"/>
    </location>
</feature>
<gene>
    <name evidence="21" type="ORF">TM35_000302480</name>
</gene>
<dbReference type="GO" id="GO:0006633">
    <property type="term" value="P:fatty acid biosynthetic process"/>
    <property type="evidence" value="ECO:0007669"/>
    <property type="project" value="UniProtKB-KW"/>
</dbReference>
<keyword evidence="7" id="KW-0643">Prostaglandin biosynthesis</keyword>
<evidence type="ECO:0000313" key="21">
    <source>
        <dbReference type="EMBL" id="ORC86208.1"/>
    </source>
</evidence>
<evidence type="ECO:0000256" key="11">
    <source>
        <dbReference type="ARBA" id="ARBA00023098"/>
    </source>
</evidence>
<evidence type="ECO:0000256" key="13">
    <source>
        <dbReference type="ARBA" id="ARBA00050342"/>
    </source>
</evidence>
<dbReference type="PRINTS" id="PR00069">
    <property type="entry name" value="ALDKETRDTASE"/>
</dbReference>
<keyword evidence="12" id="KW-0275">Fatty acid biosynthesis</keyword>
<comment type="catalytic activity">
    <reaction evidence="13">
        <text>prostaglandin F2alpha + NADP(+) = prostaglandin H2 + NADPH + H(+)</text>
        <dbReference type="Rhea" id="RHEA:45312"/>
        <dbReference type="ChEBI" id="CHEBI:15378"/>
        <dbReference type="ChEBI" id="CHEBI:57404"/>
        <dbReference type="ChEBI" id="CHEBI:57405"/>
        <dbReference type="ChEBI" id="CHEBI:57783"/>
        <dbReference type="ChEBI" id="CHEBI:58349"/>
    </reaction>
</comment>
<dbReference type="PROSITE" id="PS00062">
    <property type="entry name" value="ALDOKETO_REDUCTASE_2"/>
    <property type="match status" value="1"/>
</dbReference>
<dbReference type="InterPro" id="IPR018170">
    <property type="entry name" value="Aldo/ket_reductase_CS"/>
</dbReference>
<protein>
    <recommendedName>
        <fullName evidence="15">9,11-endoperoxide prostaglandin H2 reductase</fullName>
    </recommendedName>
    <alternativeName>
        <fullName evidence="16">Prostaglandin F2-alpha synthase</fullName>
    </alternativeName>
</protein>
<organism evidence="21 22">
    <name type="scientific">Trypanosoma theileri</name>
    <dbReference type="NCBI Taxonomy" id="67003"/>
    <lineage>
        <taxon>Eukaryota</taxon>
        <taxon>Discoba</taxon>
        <taxon>Euglenozoa</taxon>
        <taxon>Kinetoplastea</taxon>
        <taxon>Metakinetoplastina</taxon>
        <taxon>Trypanosomatida</taxon>
        <taxon>Trypanosomatidae</taxon>
        <taxon>Trypanosoma</taxon>
    </lineage>
</organism>
<dbReference type="PROSITE" id="PS00063">
    <property type="entry name" value="ALDOKETO_REDUCTASE_3"/>
    <property type="match status" value="1"/>
</dbReference>
<keyword evidence="10" id="KW-0560">Oxidoreductase</keyword>
<evidence type="ECO:0000256" key="16">
    <source>
        <dbReference type="ARBA" id="ARBA00079905"/>
    </source>
</evidence>
<evidence type="ECO:0000256" key="9">
    <source>
        <dbReference type="ARBA" id="ARBA00022857"/>
    </source>
</evidence>
<dbReference type="GO" id="GO:0005737">
    <property type="term" value="C:cytoplasm"/>
    <property type="evidence" value="ECO:0007669"/>
    <property type="project" value="UniProtKB-SubCell"/>
</dbReference>
<evidence type="ECO:0000256" key="7">
    <source>
        <dbReference type="ARBA" id="ARBA00022585"/>
    </source>
</evidence>
<dbReference type="OrthoDB" id="416253at2759"/>
<evidence type="ECO:0000256" key="2">
    <source>
        <dbReference type="ARBA" id="ARBA00004702"/>
    </source>
</evidence>
<dbReference type="GO" id="GO:0016616">
    <property type="term" value="F:oxidoreductase activity, acting on the CH-OH group of donors, NAD or NADP as acceptor"/>
    <property type="evidence" value="ECO:0007669"/>
    <property type="project" value="UniProtKB-ARBA"/>
</dbReference>
<comment type="similarity">
    <text evidence="3">Belongs to the aldo/keto reductase family.</text>
</comment>
<evidence type="ECO:0000256" key="18">
    <source>
        <dbReference type="PIRSR" id="PIRSR000097-2"/>
    </source>
</evidence>
<accession>A0A1X0NNX8</accession>
<evidence type="ECO:0000256" key="19">
    <source>
        <dbReference type="PIRSR" id="PIRSR000097-3"/>
    </source>
</evidence>
<dbReference type="PROSITE" id="PS00798">
    <property type="entry name" value="ALDOKETO_REDUCTASE_1"/>
    <property type="match status" value="1"/>
</dbReference>
<feature type="binding site" evidence="18">
    <location>
        <position position="110"/>
    </location>
    <ligand>
        <name>substrate</name>
    </ligand>
</feature>
<comment type="subunit">
    <text evidence="4">Monomer.</text>
</comment>
<dbReference type="SUPFAM" id="SSF51430">
    <property type="entry name" value="NAD(P)-linked oxidoreductase"/>
    <property type="match status" value="1"/>
</dbReference>
<evidence type="ECO:0000256" key="4">
    <source>
        <dbReference type="ARBA" id="ARBA00011245"/>
    </source>
</evidence>
<keyword evidence="11" id="KW-0443">Lipid metabolism</keyword>
<dbReference type="VEuPathDB" id="TriTrypDB:TM35_000302480"/>
<reference evidence="21 22" key="1">
    <citation type="submission" date="2017-03" db="EMBL/GenBank/DDBJ databases">
        <title>An alternative strategy for trypanosome survival in the mammalian bloodstream revealed through genome and transcriptome analysis of the ubiquitous bovine parasite Trypanosoma (Megatrypanum) theileri.</title>
        <authorList>
            <person name="Kelly S."/>
            <person name="Ivens A."/>
            <person name="Mott A."/>
            <person name="O'Neill E."/>
            <person name="Emms D."/>
            <person name="Macleod O."/>
            <person name="Voorheis P."/>
            <person name="Matthews J."/>
            <person name="Matthews K."/>
            <person name="Carrington M."/>
        </authorList>
    </citation>
    <scope>NUCLEOTIDE SEQUENCE [LARGE SCALE GENOMIC DNA]</scope>
    <source>
        <strain evidence="21">Edinburgh</strain>
    </source>
</reference>
<evidence type="ECO:0000256" key="8">
    <source>
        <dbReference type="ARBA" id="ARBA00022832"/>
    </source>
</evidence>
<dbReference type="GeneID" id="39988351"/>
<evidence type="ECO:0000256" key="12">
    <source>
        <dbReference type="ARBA" id="ARBA00023160"/>
    </source>
</evidence>
<dbReference type="PANTHER" id="PTHR43827">
    <property type="entry name" value="2,5-DIKETO-D-GLUCONIC ACID REDUCTASE"/>
    <property type="match status" value="1"/>
</dbReference>
<comment type="subcellular location">
    <subcellularLocation>
        <location evidence="1">Cytoplasm</location>
    </subcellularLocation>
</comment>
<evidence type="ECO:0000313" key="22">
    <source>
        <dbReference type="Proteomes" id="UP000192257"/>
    </source>
</evidence>
<dbReference type="InterPro" id="IPR023210">
    <property type="entry name" value="NADP_OxRdtase_dom"/>
</dbReference>
<sequence length="277" mass="31979">MALTQSLTLSNGVKMPQLGLGVWQSQNGKEAENAVSWALKAGYRHIDTAAIYKNEESVGKAIAACNIPREEIFVTTKLWNTDQGYESTLKACDESLKRLGLKYVDLYLIHWPGKNKYLDTWRAFEKLYEEKKVRAIGLSNFQKHHIEDVLKHCKVRPMVNQIELHPLNNQKELREYCKENNIVVTAWSPLGQGHLLEDPKLNSMAQKYSKTPAQVILRWELQHGVVTIPKSVHEERIKENSKVFDFELKPEDMKTIDEMNTNHRYGPHPDTFMMGFE</sequence>
<dbReference type="PIRSF" id="PIRSF000097">
    <property type="entry name" value="AKR"/>
    <property type="match status" value="1"/>
</dbReference>
<dbReference type="AlphaFoldDB" id="A0A1X0NNX8"/>
<evidence type="ECO:0000256" key="3">
    <source>
        <dbReference type="ARBA" id="ARBA00007905"/>
    </source>
</evidence>
<feature type="domain" description="NADP-dependent oxidoreductase" evidence="20">
    <location>
        <begin position="18"/>
        <end position="260"/>
    </location>
</feature>
<evidence type="ECO:0000256" key="5">
    <source>
        <dbReference type="ARBA" id="ARBA00022501"/>
    </source>
</evidence>
<evidence type="ECO:0000256" key="15">
    <source>
        <dbReference type="ARBA" id="ARBA00067802"/>
    </source>
</evidence>
<evidence type="ECO:0000256" key="6">
    <source>
        <dbReference type="ARBA" id="ARBA00022516"/>
    </source>
</evidence>
<dbReference type="InterPro" id="IPR036812">
    <property type="entry name" value="NAD(P)_OxRdtase_dom_sf"/>
</dbReference>
<comment type="pathway">
    <text evidence="2">Lipid metabolism; prostaglandin biosynthesis.</text>
</comment>
<keyword evidence="9" id="KW-0521">NADP</keyword>